<reference evidence="2 3" key="1">
    <citation type="submission" date="2016-08" db="EMBL/GenBank/DDBJ databases">
        <title>A new outlook on sporulation: Clostridium algidixylanolyticum.</title>
        <authorList>
            <person name="Poppleton D.I."/>
            <person name="Gribaldo S."/>
        </authorList>
    </citation>
    <scope>NUCLEOTIDE SEQUENCE [LARGE SCALE GENOMIC DNA]</scope>
    <source>
        <strain evidence="2 3">SPL73</strain>
    </source>
</reference>
<dbReference type="OrthoDB" id="48209at2"/>
<name>A0A419SVR4_9FIRM</name>
<feature type="transmembrane region" description="Helical" evidence="1">
    <location>
        <begin position="43"/>
        <end position="61"/>
    </location>
</feature>
<accession>A0A419SVR4</accession>
<dbReference type="AlphaFoldDB" id="A0A419SVR4"/>
<dbReference type="InterPro" id="IPR045407">
    <property type="entry name" value="DUF6512"/>
</dbReference>
<evidence type="ECO:0000256" key="1">
    <source>
        <dbReference type="SAM" id="Phobius"/>
    </source>
</evidence>
<sequence length="162" mass="18656">MKKYVVIIGILFVWIIGTLFHFVYEWSGENLIVGLISPVNESVWEHMKLIFFPMLLFGLLTKNKDTNPCQTSAYYAGMLIGTLLIPVMFYLYTPILGKSSLVIDILIFYLSVFIAFAFSYYLSKNCLLRKYNGLLFFAVTLLMLLFFIFTFVPPPLPIFSTP</sequence>
<dbReference type="EMBL" id="MCIA01000032">
    <property type="protein sequence ID" value="RKD29318.1"/>
    <property type="molecule type" value="Genomic_DNA"/>
</dbReference>
<dbReference type="Proteomes" id="UP000284277">
    <property type="component" value="Unassembled WGS sequence"/>
</dbReference>
<feature type="transmembrane region" description="Helical" evidence="1">
    <location>
        <begin position="73"/>
        <end position="95"/>
    </location>
</feature>
<feature type="transmembrane region" description="Helical" evidence="1">
    <location>
        <begin position="101"/>
        <end position="122"/>
    </location>
</feature>
<keyword evidence="1" id="KW-0472">Membrane</keyword>
<dbReference type="Pfam" id="PF20122">
    <property type="entry name" value="DUF6512"/>
    <property type="match status" value="1"/>
</dbReference>
<evidence type="ECO:0000313" key="2">
    <source>
        <dbReference type="EMBL" id="RKD29318.1"/>
    </source>
</evidence>
<keyword evidence="1" id="KW-0812">Transmembrane</keyword>
<feature type="transmembrane region" description="Helical" evidence="1">
    <location>
        <begin position="134"/>
        <end position="152"/>
    </location>
</feature>
<comment type="caution">
    <text evidence="2">The sequence shown here is derived from an EMBL/GenBank/DDBJ whole genome shotgun (WGS) entry which is preliminary data.</text>
</comment>
<keyword evidence="3" id="KW-1185">Reference proteome</keyword>
<organism evidence="2 3">
    <name type="scientific">Lacrimispora algidixylanolytica</name>
    <dbReference type="NCBI Taxonomy" id="94868"/>
    <lineage>
        <taxon>Bacteria</taxon>
        <taxon>Bacillati</taxon>
        <taxon>Bacillota</taxon>
        <taxon>Clostridia</taxon>
        <taxon>Lachnospirales</taxon>
        <taxon>Lachnospiraceae</taxon>
        <taxon>Lacrimispora</taxon>
    </lineage>
</organism>
<keyword evidence="1" id="KW-1133">Transmembrane helix</keyword>
<gene>
    <name evidence="2" type="ORF">BET01_08160</name>
</gene>
<proteinExistence type="predicted"/>
<feature type="transmembrane region" description="Helical" evidence="1">
    <location>
        <begin position="5"/>
        <end position="23"/>
    </location>
</feature>
<protein>
    <submittedName>
        <fullName evidence="2">Uncharacterized protein</fullName>
    </submittedName>
</protein>
<evidence type="ECO:0000313" key="3">
    <source>
        <dbReference type="Proteomes" id="UP000284277"/>
    </source>
</evidence>